<evidence type="ECO:0000313" key="11">
    <source>
        <dbReference type="Proteomes" id="UP000006514"/>
    </source>
</evidence>
<dbReference type="SUPFAM" id="SSF52540">
    <property type="entry name" value="P-loop containing nucleoside triphosphate hydrolases"/>
    <property type="match status" value="1"/>
</dbReference>
<evidence type="ECO:0000313" key="10">
    <source>
        <dbReference type="EMBL" id="EJD39537.1"/>
    </source>
</evidence>
<feature type="domain" description="Helicase C-terminal" evidence="9">
    <location>
        <begin position="285"/>
        <end position="401"/>
    </location>
</feature>
<feature type="domain" description="Helicase ATP-binding" evidence="8">
    <location>
        <begin position="86"/>
        <end position="257"/>
    </location>
</feature>
<dbReference type="OMA" id="HESXRAG"/>
<accession>J0DC09</accession>
<sequence length="401" mass="44412">MSGAPVVVDRTTYREPVPLIVFDDPAAGLDDILLRTSPLPSSRGILREAPHISLETRGPLTYRDAMAYDCFQRANFPARPWQLDAAEILKSGRDVLVQAMTGAGKSLPFVLPVLTNPSDFVIIASPLNILESGMAAAYAKLGLKCLIYNAENRSREQAVALRNRAFHVLLTAPENLTHQGALRPLLADPDWSSACALLGIDEAHLIIDWGLQNFRPEYAKLGQLRSYFDAPILAVSATLPPAAVSSLTKLLHLSDDYNFINLGNARDNIFWEIREIGGAVLGLKSLRFLVPATVTDPHLIPQTIVFVQSRPLAHRVASKIRSFFPEALRHEEIVMPLHAFMRPPRKERVIAQFEAGETRIMVCTSIAALGRDFSSVTRIVAFHLPELSVQAQSWCYGMRRH</sequence>
<dbReference type="AlphaFoldDB" id="J0DC09"/>
<evidence type="ECO:0000256" key="3">
    <source>
        <dbReference type="ARBA" id="ARBA00022840"/>
    </source>
</evidence>
<dbReference type="GO" id="GO:0005737">
    <property type="term" value="C:cytoplasm"/>
    <property type="evidence" value="ECO:0007669"/>
    <property type="project" value="TreeGrafter"/>
</dbReference>
<evidence type="ECO:0000256" key="4">
    <source>
        <dbReference type="ARBA" id="ARBA00023125"/>
    </source>
</evidence>
<reference evidence="11" key="1">
    <citation type="journal article" date="2012" name="Science">
        <title>The Paleozoic origin of enzymatic lignin decomposition reconstructed from 31 fungal genomes.</title>
        <authorList>
            <person name="Floudas D."/>
            <person name="Binder M."/>
            <person name="Riley R."/>
            <person name="Barry K."/>
            <person name="Blanchette R.A."/>
            <person name="Henrissat B."/>
            <person name="Martinez A.T."/>
            <person name="Otillar R."/>
            <person name="Spatafora J.W."/>
            <person name="Yadav J.S."/>
            <person name="Aerts A."/>
            <person name="Benoit I."/>
            <person name="Boyd A."/>
            <person name="Carlson A."/>
            <person name="Copeland A."/>
            <person name="Coutinho P.M."/>
            <person name="de Vries R.P."/>
            <person name="Ferreira P."/>
            <person name="Findley K."/>
            <person name="Foster B."/>
            <person name="Gaskell J."/>
            <person name="Glotzer D."/>
            <person name="Gorecki P."/>
            <person name="Heitman J."/>
            <person name="Hesse C."/>
            <person name="Hori C."/>
            <person name="Igarashi K."/>
            <person name="Jurgens J.A."/>
            <person name="Kallen N."/>
            <person name="Kersten P."/>
            <person name="Kohler A."/>
            <person name="Kuees U."/>
            <person name="Kumar T.K.A."/>
            <person name="Kuo A."/>
            <person name="LaButti K."/>
            <person name="Larrondo L.F."/>
            <person name="Lindquist E."/>
            <person name="Ling A."/>
            <person name="Lombard V."/>
            <person name="Lucas S."/>
            <person name="Lundell T."/>
            <person name="Martin R."/>
            <person name="McLaughlin D.J."/>
            <person name="Morgenstern I."/>
            <person name="Morin E."/>
            <person name="Murat C."/>
            <person name="Nagy L.G."/>
            <person name="Nolan M."/>
            <person name="Ohm R.A."/>
            <person name="Patyshakuliyeva A."/>
            <person name="Rokas A."/>
            <person name="Ruiz-Duenas F.J."/>
            <person name="Sabat G."/>
            <person name="Salamov A."/>
            <person name="Samejima M."/>
            <person name="Schmutz J."/>
            <person name="Slot J.C."/>
            <person name="St John F."/>
            <person name="Stenlid J."/>
            <person name="Sun H."/>
            <person name="Sun S."/>
            <person name="Syed K."/>
            <person name="Tsang A."/>
            <person name="Wiebenga A."/>
            <person name="Young D."/>
            <person name="Pisabarro A."/>
            <person name="Eastwood D.C."/>
            <person name="Martin F."/>
            <person name="Cullen D."/>
            <person name="Grigoriev I.V."/>
            <person name="Hibbett D.S."/>
        </authorList>
    </citation>
    <scope>NUCLEOTIDE SEQUENCE [LARGE SCALE GENOMIC DNA]</scope>
    <source>
        <strain evidence="11">TFB10046</strain>
    </source>
</reference>
<dbReference type="InterPro" id="IPR027417">
    <property type="entry name" value="P-loop_NTPase"/>
</dbReference>
<dbReference type="InterPro" id="IPR014001">
    <property type="entry name" value="Helicase_ATP-bd"/>
</dbReference>
<dbReference type="KEGG" id="adl:AURDEDRAFT_171348"/>
<keyword evidence="10" id="KW-0378">Hydrolase</keyword>
<dbReference type="PROSITE" id="PS51194">
    <property type="entry name" value="HELICASE_CTER"/>
    <property type="match status" value="1"/>
</dbReference>
<dbReference type="InParanoid" id="J0DC09"/>
<dbReference type="Gene3D" id="3.40.50.300">
    <property type="entry name" value="P-loop containing nucleotide triphosphate hydrolases"/>
    <property type="match status" value="2"/>
</dbReference>
<dbReference type="GO" id="GO:0016787">
    <property type="term" value="F:hydrolase activity"/>
    <property type="evidence" value="ECO:0007669"/>
    <property type="project" value="UniProtKB-KW"/>
</dbReference>
<evidence type="ECO:0000256" key="2">
    <source>
        <dbReference type="ARBA" id="ARBA00022741"/>
    </source>
</evidence>
<dbReference type="PANTHER" id="PTHR13710">
    <property type="entry name" value="DNA HELICASE RECQ FAMILY MEMBER"/>
    <property type="match status" value="1"/>
</dbReference>
<dbReference type="Pfam" id="PF00270">
    <property type="entry name" value="DEAD"/>
    <property type="match status" value="1"/>
</dbReference>
<gene>
    <name evidence="10" type="ORF">AURDEDRAFT_171348</name>
</gene>
<keyword evidence="4" id="KW-0238">DNA-binding</keyword>
<dbReference type="Proteomes" id="UP000006514">
    <property type="component" value="Unassembled WGS sequence"/>
</dbReference>
<dbReference type="GO" id="GO:0043138">
    <property type="term" value="F:3'-5' DNA helicase activity"/>
    <property type="evidence" value="ECO:0007669"/>
    <property type="project" value="UniProtKB-EC"/>
</dbReference>
<evidence type="ECO:0000256" key="7">
    <source>
        <dbReference type="ARBA" id="ARBA00034808"/>
    </source>
</evidence>
<protein>
    <recommendedName>
        <fullName evidence="7">DNA 3'-5' helicase</fullName>
        <ecNumber evidence="7">5.6.2.4</ecNumber>
    </recommendedName>
</protein>
<keyword evidence="2" id="KW-0547">Nucleotide-binding</keyword>
<organism evidence="10 11">
    <name type="scientific">Auricularia subglabra (strain TFB-10046 / SS5)</name>
    <name type="common">White-rot fungus</name>
    <name type="synonym">Auricularia delicata (strain TFB10046)</name>
    <dbReference type="NCBI Taxonomy" id="717982"/>
    <lineage>
        <taxon>Eukaryota</taxon>
        <taxon>Fungi</taxon>
        <taxon>Dikarya</taxon>
        <taxon>Basidiomycota</taxon>
        <taxon>Agaricomycotina</taxon>
        <taxon>Agaricomycetes</taxon>
        <taxon>Auriculariales</taxon>
        <taxon>Auriculariaceae</taxon>
        <taxon>Auricularia</taxon>
    </lineage>
</organism>
<dbReference type="GO" id="GO:0005524">
    <property type="term" value="F:ATP binding"/>
    <property type="evidence" value="ECO:0007669"/>
    <property type="project" value="UniProtKB-KW"/>
</dbReference>
<proteinExistence type="inferred from homology"/>
<dbReference type="OrthoDB" id="2499463at2759"/>
<dbReference type="PROSITE" id="PS51192">
    <property type="entry name" value="HELICASE_ATP_BIND_1"/>
    <property type="match status" value="1"/>
</dbReference>
<evidence type="ECO:0000256" key="6">
    <source>
        <dbReference type="ARBA" id="ARBA00034617"/>
    </source>
</evidence>
<keyword evidence="11" id="KW-1185">Reference proteome</keyword>
<comment type="catalytic activity">
    <reaction evidence="6">
        <text>Couples ATP hydrolysis with the unwinding of duplex DNA by translocating in the 3'-5' direction.</text>
        <dbReference type="EC" id="5.6.2.4"/>
    </reaction>
</comment>
<dbReference type="InterPro" id="IPR001650">
    <property type="entry name" value="Helicase_C-like"/>
</dbReference>
<dbReference type="SMART" id="SM00487">
    <property type="entry name" value="DEXDc"/>
    <property type="match status" value="1"/>
</dbReference>
<dbReference type="GO" id="GO:0009378">
    <property type="term" value="F:four-way junction helicase activity"/>
    <property type="evidence" value="ECO:0007669"/>
    <property type="project" value="TreeGrafter"/>
</dbReference>
<dbReference type="GO" id="GO:0003677">
    <property type="term" value="F:DNA binding"/>
    <property type="evidence" value="ECO:0007669"/>
    <property type="project" value="UniProtKB-KW"/>
</dbReference>
<keyword evidence="5" id="KW-0413">Isomerase</keyword>
<keyword evidence="3" id="KW-0067">ATP-binding</keyword>
<name>J0DC09_AURST</name>
<evidence type="ECO:0000256" key="1">
    <source>
        <dbReference type="ARBA" id="ARBA00005446"/>
    </source>
</evidence>
<evidence type="ECO:0000256" key="5">
    <source>
        <dbReference type="ARBA" id="ARBA00023235"/>
    </source>
</evidence>
<dbReference type="Pfam" id="PF00271">
    <property type="entry name" value="Helicase_C"/>
    <property type="match status" value="1"/>
</dbReference>
<dbReference type="GO" id="GO:0005694">
    <property type="term" value="C:chromosome"/>
    <property type="evidence" value="ECO:0007669"/>
    <property type="project" value="TreeGrafter"/>
</dbReference>
<dbReference type="GO" id="GO:0000724">
    <property type="term" value="P:double-strand break repair via homologous recombination"/>
    <property type="evidence" value="ECO:0007669"/>
    <property type="project" value="TreeGrafter"/>
</dbReference>
<comment type="similarity">
    <text evidence="1">Belongs to the helicase family. RecQ subfamily.</text>
</comment>
<dbReference type="eggNOG" id="KOG0351">
    <property type="taxonomic scope" value="Eukaryota"/>
</dbReference>
<dbReference type="EC" id="5.6.2.4" evidence="7"/>
<evidence type="ECO:0000259" key="9">
    <source>
        <dbReference type="PROSITE" id="PS51194"/>
    </source>
</evidence>
<dbReference type="InterPro" id="IPR011545">
    <property type="entry name" value="DEAD/DEAH_box_helicase_dom"/>
</dbReference>
<evidence type="ECO:0000259" key="8">
    <source>
        <dbReference type="PROSITE" id="PS51192"/>
    </source>
</evidence>
<dbReference type="EMBL" id="JH687812">
    <property type="protein sequence ID" value="EJD39537.1"/>
    <property type="molecule type" value="Genomic_DNA"/>
</dbReference>
<dbReference type="PANTHER" id="PTHR13710:SF105">
    <property type="entry name" value="ATP-DEPENDENT DNA HELICASE Q1"/>
    <property type="match status" value="1"/>
</dbReference>